<dbReference type="InterPro" id="IPR036396">
    <property type="entry name" value="Cyt_P450_sf"/>
</dbReference>
<evidence type="ECO:0000256" key="6">
    <source>
        <dbReference type="ARBA" id="ARBA00023033"/>
    </source>
</evidence>
<keyword evidence="4" id="KW-0560">Oxidoreductase</keyword>
<dbReference type="Proteomes" id="UP001367316">
    <property type="component" value="Unassembled WGS sequence"/>
</dbReference>
<dbReference type="EMBL" id="JBBPBF010000030">
    <property type="protein sequence ID" value="KAK7608317.1"/>
    <property type="molecule type" value="Genomic_DNA"/>
</dbReference>
<comment type="caution">
    <text evidence="9">The sequence shown here is derived from an EMBL/GenBank/DDBJ whole genome shotgun (WGS) entry which is preliminary data.</text>
</comment>
<feature type="region of interest" description="Disordered" evidence="7">
    <location>
        <begin position="183"/>
        <end position="209"/>
    </location>
</feature>
<keyword evidence="3" id="KW-0479">Metal-binding</keyword>
<dbReference type="Gene3D" id="1.10.630.10">
    <property type="entry name" value="Cytochrome P450"/>
    <property type="match status" value="1"/>
</dbReference>
<evidence type="ECO:0000313" key="10">
    <source>
        <dbReference type="Proteomes" id="UP001367316"/>
    </source>
</evidence>
<protein>
    <recommendedName>
        <fullName evidence="11">Cytochrome P450</fullName>
    </recommendedName>
</protein>
<gene>
    <name evidence="9" type="ORF">JOL62DRAFT_558745</name>
</gene>
<dbReference type="PANTHER" id="PTHR24305">
    <property type="entry name" value="CYTOCHROME P450"/>
    <property type="match status" value="1"/>
</dbReference>
<feature type="region of interest" description="Disordered" evidence="7">
    <location>
        <begin position="126"/>
        <end position="155"/>
    </location>
</feature>
<evidence type="ECO:0000256" key="1">
    <source>
        <dbReference type="ARBA" id="ARBA00001971"/>
    </source>
</evidence>
<evidence type="ECO:0000256" key="7">
    <source>
        <dbReference type="SAM" id="MobiDB-lite"/>
    </source>
</evidence>
<dbReference type="SUPFAM" id="SSF48264">
    <property type="entry name" value="Cytochrome P450"/>
    <property type="match status" value="1"/>
</dbReference>
<feature type="compositionally biased region" description="Basic and acidic residues" evidence="7">
    <location>
        <begin position="198"/>
        <end position="209"/>
    </location>
</feature>
<comment type="similarity">
    <text evidence="2">Belongs to the cytochrome P450 family.</text>
</comment>
<keyword evidence="6" id="KW-0503">Monooxygenase</keyword>
<comment type="cofactor">
    <cofactor evidence="1">
        <name>heme</name>
        <dbReference type="ChEBI" id="CHEBI:30413"/>
    </cofactor>
</comment>
<evidence type="ECO:0000256" key="2">
    <source>
        <dbReference type="ARBA" id="ARBA00010617"/>
    </source>
</evidence>
<keyword evidence="8" id="KW-0472">Membrane</keyword>
<evidence type="ECO:0000256" key="5">
    <source>
        <dbReference type="ARBA" id="ARBA00023004"/>
    </source>
</evidence>
<dbReference type="InterPro" id="IPR050121">
    <property type="entry name" value="Cytochrome_P450_monoxygenase"/>
</dbReference>
<accession>A0ABR1MZF0</accession>
<keyword evidence="8" id="KW-1133">Transmembrane helix</keyword>
<evidence type="ECO:0008006" key="11">
    <source>
        <dbReference type="Google" id="ProtNLM"/>
    </source>
</evidence>
<organism evidence="9 10">
    <name type="scientific">Phyllosticta paracitricarpa</name>
    <dbReference type="NCBI Taxonomy" id="2016321"/>
    <lineage>
        <taxon>Eukaryota</taxon>
        <taxon>Fungi</taxon>
        <taxon>Dikarya</taxon>
        <taxon>Ascomycota</taxon>
        <taxon>Pezizomycotina</taxon>
        <taxon>Dothideomycetes</taxon>
        <taxon>Dothideomycetes incertae sedis</taxon>
        <taxon>Botryosphaeriales</taxon>
        <taxon>Phyllostictaceae</taxon>
        <taxon>Phyllosticta</taxon>
    </lineage>
</organism>
<reference evidence="9 10" key="1">
    <citation type="submission" date="2024-04" db="EMBL/GenBank/DDBJ databases">
        <title>Phyllosticta paracitricarpa is synonymous to the EU quarantine fungus P. citricarpa based on phylogenomic analyses.</title>
        <authorList>
            <consortium name="Lawrence Berkeley National Laboratory"/>
            <person name="Van ingen-buijs V.A."/>
            <person name="Van westerhoven A.C."/>
            <person name="Haridas S."/>
            <person name="Skiadas P."/>
            <person name="Martin F."/>
            <person name="Groenewald J.Z."/>
            <person name="Crous P.W."/>
            <person name="Seidl M.F."/>
        </authorList>
    </citation>
    <scope>NUCLEOTIDE SEQUENCE [LARGE SCALE GENOMIC DNA]</scope>
    <source>
        <strain evidence="9 10">CBS 141358</strain>
    </source>
</reference>
<keyword evidence="10" id="KW-1185">Reference proteome</keyword>
<proteinExistence type="inferred from homology"/>
<evidence type="ECO:0000313" key="9">
    <source>
        <dbReference type="EMBL" id="KAK7608317.1"/>
    </source>
</evidence>
<keyword evidence="8" id="KW-0812">Transmembrane</keyword>
<evidence type="ECO:0000256" key="3">
    <source>
        <dbReference type="ARBA" id="ARBA00022723"/>
    </source>
</evidence>
<sequence>MAEYLTLFSFFTIGPALVLLWLAAVALYRMTLHPLAGIPGPKLAAISGLHEAWWSAVKRGRYLLKYDQMHEDYGRASTGTKRPVVRINPNEVHIRDPDYYEVLFSHNMKIDKDPFIYTPAHLPHRIPPRVGSATRRTLGPEAGGTAPGSSPQRARMERCFVPFSKQGRALLHRPRAGQAMALRPLRQPVPPPAQPRAVRHDAPRRGTGI</sequence>
<keyword evidence="5" id="KW-0408">Iron</keyword>
<evidence type="ECO:0000256" key="4">
    <source>
        <dbReference type="ARBA" id="ARBA00023002"/>
    </source>
</evidence>
<name>A0ABR1MZF0_9PEZI</name>
<feature type="transmembrane region" description="Helical" evidence="8">
    <location>
        <begin position="6"/>
        <end position="28"/>
    </location>
</feature>
<dbReference type="PANTHER" id="PTHR24305:SF157">
    <property type="entry name" value="N-ACETYLTRYPTOPHAN 6-HYDROXYLASE IVOC-RELATED"/>
    <property type="match status" value="1"/>
</dbReference>
<evidence type="ECO:0000256" key="8">
    <source>
        <dbReference type="SAM" id="Phobius"/>
    </source>
</evidence>